<evidence type="ECO:0008006" key="4">
    <source>
        <dbReference type="Google" id="ProtNLM"/>
    </source>
</evidence>
<accession>A0ABT7IV65</accession>
<feature type="chain" id="PRO_5046508884" description="Lipoprotein" evidence="1">
    <location>
        <begin position="27"/>
        <end position="192"/>
    </location>
</feature>
<dbReference type="Proteomes" id="UP001241926">
    <property type="component" value="Unassembled WGS sequence"/>
</dbReference>
<organism evidence="2 3">
    <name type="scientific">Streptomyces fuscus</name>
    <dbReference type="NCBI Taxonomy" id="3048495"/>
    <lineage>
        <taxon>Bacteria</taxon>
        <taxon>Bacillati</taxon>
        <taxon>Actinomycetota</taxon>
        <taxon>Actinomycetes</taxon>
        <taxon>Kitasatosporales</taxon>
        <taxon>Streptomycetaceae</taxon>
        <taxon>Streptomyces</taxon>
    </lineage>
</organism>
<evidence type="ECO:0000313" key="2">
    <source>
        <dbReference type="EMBL" id="MDL2076462.1"/>
    </source>
</evidence>
<reference evidence="2 3" key="1">
    <citation type="submission" date="2023-05" db="EMBL/GenBank/DDBJ databases">
        <title>Streptomyces fuscus sp. nov., a brown-black pigment producing actinomyces isolated from dry sand of Sea duck farm.</title>
        <authorList>
            <person name="Xie J."/>
            <person name="Shen N."/>
        </authorList>
    </citation>
    <scope>NUCLEOTIDE SEQUENCE [LARGE SCALE GENOMIC DNA]</scope>
    <source>
        <strain evidence="2 3">GXMU-J15</strain>
    </source>
</reference>
<name>A0ABT7IV65_9ACTN</name>
<comment type="caution">
    <text evidence="2">The sequence shown here is derived from an EMBL/GenBank/DDBJ whole genome shotgun (WGS) entry which is preliminary data.</text>
</comment>
<dbReference type="EMBL" id="JASJUS010000006">
    <property type="protein sequence ID" value="MDL2076462.1"/>
    <property type="molecule type" value="Genomic_DNA"/>
</dbReference>
<evidence type="ECO:0000256" key="1">
    <source>
        <dbReference type="SAM" id="SignalP"/>
    </source>
</evidence>
<gene>
    <name evidence="2" type="ORF">QNN03_08445</name>
</gene>
<feature type="signal peptide" evidence="1">
    <location>
        <begin position="1"/>
        <end position="26"/>
    </location>
</feature>
<proteinExistence type="predicted"/>
<sequence length="192" mass="21337">MEKRTTVITVAGCVVLVALLALTAKACESAMGGPVRTTEDLRAYVRATTDAGNTVYLALSPAPRGEPYPVQEGSSSCVDDFGFDDGDVTRDEPAYSWQLDFASPADYRAAMKALAARWRKDGREVEKTDTGITTVLDDGIRVTFHRNLYTDEPELRATGECMRYRDTYGDSYDYRLDKNGDGTVDEDERREY</sequence>
<keyword evidence="3" id="KW-1185">Reference proteome</keyword>
<evidence type="ECO:0000313" key="3">
    <source>
        <dbReference type="Proteomes" id="UP001241926"/>
    </source>
</evidence>
<dbReference type="RefSeq" id="WP_141689529.1">
    <property type="nucleotide sequence ID" value="NZ_JASJUS010000006.1"/>
</dbReference>
<protein>
    <recommendedName>
        <fullName evidence="4">Lipoprotein</fullName>
    </recommendedName>
</protein>
<keyword evidence="1" id="KW-0732">Signal</keyword>